<dbReference type="KEGG" id="hlo:J0X27_07085"/>
<dbReference type="GeneID" id="63183495"/>
<evidence type="ECO:0000313" key="3">
    <source>
        <dbReference type="Proteomes" id="UP000663191"/>
    </source>
</evidence>
<dbReference type="EMBL" id="CP071463">
    <property type="protein sequence ID" value="QSW86572.1"/>
    <property type="molecule type" value="Genomic_DNA"/>
</dbReference>
<sequence>MGRKRRDRRRREWSPRNRVGPTRIACSSSSGTCSDTVGGVGSDVTITIEATDGGFAIVFEVVEAHGWRITVSESDAGGLRFEISTADEDGSVVTATPVQDRQ</sequence>
<evidence type="ECO:0000313" key="2">
    <source>
        <dbReference type="EMBL" id="QSW86572.1"/>
    </source>
</evidence>
<dbReference type="AlphaFoldDB" id="A0A8A2UDL9"/>
<dbReference type="Proteomes" id="UP000663191">
    <property type="component" value="Chromosome"/>
</dbReference>
<reference evidence="2 3" key="1">
    <citation type="journal article" date="2006" name="Int. J. Syst. Evol. Microbiol.">
        <title>Haloterrigena longa sp. nov. and Haloterrigena limicola sp. nov., extremely halophilic archaea isolated from a salt lake.</title>
        <authorList>
            <person name="Cui H.L."/>
            <person name="Tohty D."/>
            <person name="Zhou P.J."/>
            <person name="Liu S.J."/>
        </authorList>
    </citation>
    <scope>NUCLEOTIDE SEQUENCE [LARGE SCALE GENOMIC DNA]</scope>
    <source>
        <strain evidence="2 3">ABH32</strain>
    </source>
</reference>
<dbReference type="RefSeq" id="WP_207271677.1">
    <property type="nucleotide sequence ID" value="NZ_CP071463.1"/>
</dbReference>
<proteinExistence type="predicted"/>
<dbReference type="InterPro" id="IPR036890">
    <property type="entry name" value="HATPase_C_sf"/>
</dbReference>
<name>A0A8A2UDL9_9EURY</name>
<feature type="compositionally biased region" description="Polar residues" evidence="1">
    <location>
        <begin position="25"/>
        <end position="34"/>
    </location>
</feature>
<keyword evidence="3" id="KW-1185">Reference proteome</keyword>
<evidence type="ECO:0000256" key="1">
    <source>
        <dbReference type="SAM" id="MobiDB-lite"/>
    </source>
</evidence>
<keyword evidence="2" id="KW-0418">Kinase</keyword>
<gene>
    <name evidence="2" type="ORF">J0X27_07085</name>
</gene>
<accession>A0A8A2UDL9</accession>
<keyword evidence="2" id="KW-0808">Transferase</keyword>
<protein>
    <submittedName>
        <fullName evidence="2">Sensor histidine kinase</fullName>
    </submittedName>
</protein>
<organism evidence="2 3">
    <name type="scientific">Natrinema longum</name>
    <dbReference type="NCBI Taxonomy" id="370324"/>
    <lineage>
        <taxon>Archaea</taxon>
        <taxon>Methanobacteriati</taxon>
        <taxon>Methanobacteriota</taxon>
        <taxon>Stenosarchaea group</taxon>
        <taxon>Halobacteria</taxon>
        <taxon>Halobacteriales</taxon>
        <taxon>Natrialbaceae</taxon>
        <taxon>Natrinema</taxon>
    </lineage>
</organism>
<feature type="region of interest" description="Disordered" evidence="1">
    <location>
        <begin position="1"/>
        <end position="34"/>
    </location>
</feature>
<dbReference type="OrthoDB" id="8127at2157"/>
<dbReference type="SUPFAM" id="SSF55874">
    <property type="entry name" value="ATPase domain of HSP90 chaperone/DNA topoisomerase II/histidine kinase"/>
    <property type="match status" value="1"/>
</dbReference>
<dbReference type="GO" id="GO:0016301">
    <property type="term" value="F:kinase activity"/>
    <property type="evidence" value="ECO:0007669"/>
    <property type="project" value="UniProtKB-KW"/>
</dbReference>